<evidence type="ECO:0000313" key="7">
    <source>
        <dbReference type="Proteomes" id="UP000325313"/>
    </source>
</evidence>
<feature type="compositionally biased region" description="Acidic residues" evidence="1">
    <location>
        <begin position="472"/>
        <end position="483"/>
    </location>
</feature>
<evidence type="ECO:0000313" key="3">
    <source>
        <dbReference type="EMBL" id="KAA1064150.1"/>
    </source>
</evidence>
<sequence>MTRDQTPDQDIQVVHDSVSTPSCQSSSVMIRQSARKRNPLVNPGFVPTQADSRKALQAHVRLTSSIDVNLNGHTSSPEAAPNTSSTPTPATQEDPKSQEPATSSSFNSASLYDLEQNSDDENAQAAGRSKKSKEDRKLAPRKDGTQSVLLYFKQVEHSLNYACVWCSKIVKASSSSYYNLKVHRDGSNIKGTIRQACPNRLKAIASGSILPKTASAISQESLESKKPINNTLASYVIKGRFDNNTFNKLMVFWLIRHCLPWARFEDRTLRIAMDYVDSTTKLHSRTWAAETAHKLYLAQQRTVLEDINKSDSKISLVSDVWTTKGGHKAFLGISVCYITKDWVYQCQHLSIKYISWHHKGIYLAAPFAKVLIKNELHKKILSKTTDSGSNNFTMTKELSRLIEQHDGTFWNNNINHQRCFCHVLALILGAGLAAVKLSSAEGPTSKKPENFPTLETISEEGELFEDGVQVSEAEEEIDPDDVPASDSDSGSEGVENTEVVQNKTKGKYATSGIGLTLKKIDYVCRRICSSPAKQAEYKVWAQKLGYDGPGIIGGYGIRWNIAYESRNRAYQARKVINQLLVNETENGNGKYFNGYEFSSKEWDNIKVLNSVLKEFLYLTKRMEGDGPSCSMVLYEYSRLIDNLGQLKQASKDGILEAMFDPMIKVASKYKELALKCEPILMATMLHPAWRLLLFANKFPSHHSSAQTLLVKKFKERQSLLKPPALAPTKEASQKVDPEDEGYNFYPVNPCLDDSEDELNRYHETKFSLGIKGNVLLWWKTQAPSFPVLSSLARDYLACASSSATVERTFSAASDICTTGRSALAPRTIERCISSHLWFRNGVEAQHDFDDCLAIFSNADKNPKFNPDLVL</sequence>
<dbReference type="EMBL" id="VDEP01000377">
    <property type="protein sequence ID" value="KAA1092203.1"/>
    <property type="molecule type" value="Genomic_DNA"/>
</dbReference>
<dbReference type="Proteomes" id="UP000324748">
    <property type="component" value="Unassembled WGS sequence"/>
</dbReference>
<feature type="compositionally biased region" description="Low complexity" evidence="1">
    <location>
        <begin position="17"/>
        <end position="27"/>
    </location>
</feature>
<proteinExistence type="predicted"/>
<dbReference type="EMBL" id="VDEP01000515">
    <property type="protein sequence ID" value="KAA1064150.1"/>
    <property type="molecule type" value="Genomic_DNA"/>
</dbReference>
<dbReference type="GO" id="GO:0046983">
    <property type="term" value="F:protein dimerization activity"/>
    <property type="evidence" value="ECO:0007669"/>
    <property type="project" value="InterPro"/>
</dbReference>
<evidence type="ECO:0000313" key="5">
    <source>
        <dbReference type="EMBL" id="KAA1092203.1"/>
    </source>
</evidence>
<keyword evidence="6" id="KW-1185">Reference proteome</keyword>
<accession>A0A5B0NTG2</accession>
<dbReference type="Proteomes" id="UP000325313">
    <property type="component" value="Unassembled WGS sequence"/>
</dbReference>
<dbReference type="InterPro" id="IPR008906">
    <property type="entry name" value="HATC_C_dom"/>
</dbReference>
<reference evidence="6 7" key="1">
    <citation type="submission" date="2019-05" db="EMBL/GenBank/DDBJ databases">
        <title>Emergence of the Ug99 lineage of the wheat stem rust pathogen through somatic hybridization.</title>
        <authorList>
            <person name="Li F."/>
            <person name="Upadhyaya N.M."/>
            <person name="Sperschneider J."/>
            <person name="Matny O."/>
            <person name="Nguyen-Phuc H."/>
            <person name="Mago R."/>
            <person name="Raley C."/>
            <person name="Miller M.E."/>
            <person name="Silverstein K.A.T."/>
            <person name="Henningsen E."/>
            <person name="Hirsch C.D."/>
            <person name="Visser B."/>
            <person name="Pretorius Z.A."/>
            <person name="Steffenson B.J."/>
            <person name="Schwessinger B."/>
            <person name="Dodds P.N."/>
            <person name="Figueroa M."/>
        </authorList>
    </citation>
    <scope>NUCLEOTIDE SEQUENCE [LARGE SCALE GENOMIC DNA]</scope>
    <source>
        <strain evidence="4">21-0</strain>
        <strain evidence="5 7">Ug99</strain>
    </source>
</reference>
<gene>
    <name evidence="4" type="ORF">PGT21_008212</name>
    <name evidence="3" type="ORF">PGTUg99_050254</name>
    <name evidence="5" type="ORF">PGTUg99_050272</name>
</gene>
<feature type="region of interest" description="Disordered" evidence="1">
    <location>
        <begin position="68"/>
        <end position="140"/>
    </location>
</feature>
<comment type="caution">
    <text evidence="5">The sequence shown here is derived from an EMBL/GenBank/DDBJ whole genome shotgun (WGS) entry which is preliminary data.</text>
</comment>
<dbReference type="OrthoDB" id="2506282at2759"/>
<feature type="region of interest" description="Disordered" evidence="1">
    <location>
        <begin position="468"/>
        <end position="501"/>
    </location>
</feature>
<dbReference type="PANTHER" id="PTHR47501:SF5">
    <property type="entry name" value="HAT C-TERMINAL DIMERISATION DOMAIN-CONTAINING PROTEIN"/>
    <property type="match status" value="1"/>
</dbReference>
<feature type="compositionally biased region" description="Low complexity" evidence="1">
    <location>
        <begin position="74"/>
        <end position="91"/>
    </location>
</feature>
<dbReference type="AlphaFoldDB" id="A0A5B0NTG2"/>
<name>A0A5B0NTG2_PUCGR</name>
<feature type="compositionally biased region" description="Polar residues" evidence="1">
    <location>
        <begin position="99"/>
        <end position="110"/>
    </location>
</feature>
<protein>
    <recommendedName>
        <fullName evidence="2">HAT C-terminal dimerisation domain-containing protein</fullName>
    </recommendedName>
</protein>
<organism evidence="5 7">
    <name type="scientific">Puccinia graminis f. sp. tritici</name>
    <dbReference type="NCBI Taxonomy" id="56615"/>
    <lineage>
        <taxon>Eukaryota</taxon>
        <taxon>Fungi</taxon>
        <taxon>Dikarya</taxon>
        <taxon>Basidiomycota</taxon>
        <taxon>Pucciniomycotina</taxon>
        <taxon>Pucciniomycetes</taxon>
        <taxon>Pucciniales</taxon>
        <taxon>Pucciniaceae</taxon>
        <taxon>Puccinia</taxon>
    </lineage>
</organism>
<dbReference type="Pfam" id="PF05699">
    <property type="entry name" value="Dimer_Tnp_hAT"/>
    <property type="match status" value="1"/>
</dbReference>
<feature type="domain" description="HAT C-terminal dimerisation" evidence="2">
    <location>
        <begin position="757"/>
        <end position="837"/>
    </location>
</feature>
<evidence type="ECO:0000313" key="6">
    <source>
        <dbReference type="Proteomes" id="UP000324748"/>
    </source>
</evidence>
<evidence type="ECO:0000256" key="1">
    <source>
        <dbReference type="SAM" id="MobiDB-lite"/>
    </source>
</evidence>
<evidence type="ECO:0000259" key="2">
    <source>
        <dbReference type="Pfam" id="PF05699"/>
    </source>
</evidence>
<dbReference type="InterPro" id="IPR012337">
    <property type="entry name" value="RNaseH-like_sf"/>
</dbReference>
<dbReference type="SUPFAM" id="SSF53098">
    <property type="entry name" value="Ribonuclease H-like"/>
    <property type="match status" value="1"/>
</dbReference>
<dbReference type="EMBL" id="VSWC01000131">
    <property type="protein sequence ID" value="KAA1080460.1"/>
    <property type="molecule type" value="Genomic_DNA"/>
</dbReference>
<evidence type="ECO:0000313" key="4">
    <source>
        <dbReference type="EMBL" id="KAA1080460.1"/>
    </source>
</evidence>
<feature type="region of interest" description="Disordered" evidence="1">
    <location>
        <begin position="1"/>
        <end position="53"/>
    </location>
</feature>
<dbReference type="PANTHER" id="PTHR47501">
    <property type="entry name" value="TRANSPOSASE-RELATED"/>
    <property type="match status" value="1"/>
</dbReference>